<evidence type="ECO:0000256" key="3">
    <source>
        <dbReference type="ARBA" id="ARBA00005712"/>
    </source>
</evidence>
<dbReference type="GO" id="GO:0046933">
    <property type="term" value="F:proton-transporting ATP synthase activity, rotational mechanism"/>
    <property type="evidence" value="ECO:0007669"/>
    <property type="project" value="InterPro"/>
</dbReference>
<dbReference type="SUPFAM" id="SSF51344">
    <property type="entry name" value="Epsilon subunit of F1F0-ATP synthase N-terminal domain"/>
    <property type="match status" value="1"/>
</dbReference>
<evidence type="ECO:0000256" key="5">
    <source>
        <dbReference type="ARBA" id="ARBA00023065"/>
    </source>
</evidence>
<comment type="function">
    <text evidence="1">Produces ATP from ADP in the presence of a proton gradient across the membrane.</text>
</comment>
<comment type="caution">
    <text evidence="11">The sequence shown here is derived from an EMBL/GenBank/DDBJ whole genome shotgun (WGS) entry which is preliminary data.</text>
</comment>
<gene>
    <name evidence="11" type="primary">atpC</name>
    <name evidence="11" type="ORF">ENN50_05490</name>
</gene>
<dbReference type="InterPro" id="IPR036771">
    <property type="entry name" value="ATPsynth_dsu/esu_N"/>
</dbReference>
<organism evidence="11">
    <name type="scientific">Prosthecochloris aestuarii</name>
    <dbReference type="NCBI Taxonomy" id="1102"/>
    <lineage>
        <taxon>Bacteria</taxon>
        <taxon>Pseudomonadati</taxon>
        <taxon>Chlorobiota</taxon>
        <taxon>Chlorobiia</taxon>
        <taxon>Chlorobiales</taxon>
        <taxon>Chlorobiaceae</taxon>
        <taxon>Prosthecochloris</taxon>
    </lineage>
</organism>
<dbReference type="NCBIfam" id="TIGR01216">
    <property type="entry name" value="ATP_synt_epsi"/>
    <property type="match status" value="1"/>
</dbReference>
<dbReference type="Pfam" id="PF02823">
    <property type="entry name" value="ATP-synt_DE_N"/>
    <property type="match status" value="1"/>
</dbReference>
<dbReference type="PANTHER" id="PTHR13822">
    <property type="entry name" value="ATP SYNTHASE DELTA/EPSILON CHAIN"/>
    <property type="match status" value="1"/>
</dbReference>
<reference evidence="11" key="1">
    <citation type="journal article" date="2020" name="mSystems">
        <title>Genome- and Community-Level Interaction Insights into Carbon Utilization and Element Cycling Functions of Hydrothermarchaeota in Hydrothermal Sediment.</title>
        <authorList>
            <person name="Zhou Z."/>
            <person name="Liu Y."/>
            <person name="Xu W."/>
            <person name="Pan J."/>
            <person name="Luo Z.H."/>
            <person name="Li M."/>
        </authorList>
    </citation>
    <scope>NUCLEOTIDE SEQUENCE [LARGE SCALE GENOMIC DNA]</scope>
    <source>
        <strain evidence="11">SpSt-1181</strain>
    </source>
</reference>
<dbReference type="InterPro" id="IPR020546">
    <property type="entry name" value="ATP_synth_F1_dsu/esu_N"/>
</dbReference>
<evidence type="ECO:0000256" key="9">
    <source>
        <dbReference type="RuleBase" id="RU003656"/>
    </source>
</evidence>
<evidence type="ECO:0000256" key="8">
    <source>
        <dbReference type="ARBA" id="ARBA00023310"/>
    </source>
</evidence>
<evidence type="ECO:0000313" key="11">
    <source>
        <dbReference type="EMBL" id="HED31130.1"/>
    </source>
</evidence>
<keyword evidence="6" id="KW-0472">Membrane</keyword>
<evidence type="ECO:0000256" key="7">
    <source>
        <dbReference type="ARBA" id="ARBA00023196"/>
    </source>
</evidence>
<sequence>MASSDKAFEIEIVTPQKQFFSGEVTSVIAPGQDGLFQVLKNHAPLLAALKGGKVRLSLPGSGEKAFTIADGFFEVSDNKAILLAENIS</sequence>
<comment type="subcellular location">
    <subcellularLocation>
        <location evidence="2">Endomembrane system</location>
        <topology evidence="2">Peripheral membrane protein</topology>
    </subcellularLocation>
</comment>
<evidence type="ECO:0000256" key="4">
    <source>
        <dbReference type="ARBA" id="ARBA00022448"/>
    </source>
</evidence>
<comment type="similarity">
    <text evidence="3 9">Belongs to the ATPase epsilon chain family.</text>
</comment>
<dbReference type="Gene3D" id="2.60.15.10">
    <property type="entry name" value="F0F1 ATP synthase delta/epsilon subunit, N-terminal"/>
    <property type="match status" value="1"/>
</dbReference>
<feature type="domain" description="ATP synthase F1 complex delta/epsilon subunit N-terminal" evidence="10">
    <location>
        <begin position="8"/>
        <end position="86"/>
    </location>
</feature>
<dbReference type="EMBL" id="DSBW01000125">
    <property type="protein sequence ID" value="HED31130.1"/>
    <property type="molecule type" value="Genomic_DNA"/>
</dbReference>
<proteinExistence type="inferred from homology"/>
<protein>
    <submittedName>
        <fullName evidence="11">ATP synthase F1 subunit epsilon</fullName>
    </submittedName>
</protein>
<dbReference type="GO" id="GO:0045259">
    <property type="term" value="C:proton-transporting ATP synthase complex"/>
    <property type="evidence" value="ECO:0007669"/>
    <property type="project" value="UniProtKB-KW"/>
</dbReference>
<name>A0A831STR3_PROAE</name>
<keyword evidence="5 9" id="KW-0406">Ion transport</keyword>
<dbReference type="AlphaFoldDB" id="A0A831STR3"/>
<comment type="subunit">
    <text evidence="9">F-type ATPases have 2 components, CF(1) - the catalytic core - and CF(0) - the membrane proton channel. CF(1) has five subunits: alpha(3), beta(3), gamma(1), delta(1), epsilon(1). CF(0) has three main subunits: a, b and c.</text>
</comment>
<dbReference type="CDD" id="cd12152">
    <property type="entry name" value="F1-ATPase_delta"/>
    <property type="match status" value="1"/>
</dbReference>
<evidence type="ECO:0000256" key="1">
    <source>
        <dbReference type="ARBA" id="ARBA00003543"/>
    </source>
</evidence>
<dbReference type="InterPro" id="IPR001469">
    <property type="entry name" value="ATP_synth_F1_dsu/esu"/>
</dbReference>
<evidence type="ECO:0000256" key="2">
    <source>
        <dbReference type="ARBA" id="ARBA00004184"/>
    </source>
</evidence>
<evidence type="ECO:0000259" key="10">
    <source>
        <dbReference type="Pfam" id="PF02823"/>
    </source>
</evidence>
<accession>A0A831STR3</accession>
<evidence type="ECO:0000256" key="6">
    <source>
        <dbReference type="ARBA" id="ARBA00023136"/>
    </source>
</evidence>
<dbReference type="Proteomes" id="UP000886335">
    <property type="component" value="Unassembled WGS sequence"/>
</dbReference>
<dbReference type="GO" id="GO:0012505">
    <property type="term" value="C:endomembrane system"/>
    <property type="evidence" value="ECO:0007669"/>
    <property type="project" value="UniProtKB-SubCell"/>
</dbReference>
<dbReference type="PANTHER" id="PTHR13822:SF10">
    <property type="entry name" value="ATP SYNTHASE EPSILON CHAIN, CHLOROPLASTIC"/>
    <property type="match status" value="1"/>
</dbReference>
<keyword evidence="4 9" id="KW-0813">Transport</keyword>
<keyword evidence="8 9" id="KW-0066">ATP synthesis</keyword>
<keyword evidence="7 9" id="KW-0139">CF(1)</keyword>